<evidence type="ECO:0000259" key="10">
    <source>
        <dbReference type="Pfam" id="PF04290"/>
    </source>
</evidence>
<dbReference type="GO" id="GO:0022857">
    <property type="term" value="F:transmembrane transporter activity"/>
    <property type="evidence" value="ECO:0007669"/>
    <property type="project" value="TreeGrafter"/>
</dbReference>
<keyword evidence="3" id="KW-1003">Cell membrane</keyword>
<keyword evidence="7 9" id="KW-0472">Membrane</keyword>
<comment type="similarity">
    <text evidence="8">Belongs to the TRAP transporter small permease family.</text>
</comment>
<evidence type="ECO:0000256" key="6">
    <source>
        <dbReference type="ARBA" id="ARBA00022989"/>
    </source>
</evidence>
<keyword evidence="2" id="KW-0813">Transport</keyword>
<keyword evidence="5 9" id="KW-0812">Transmembrane</keyword>
<gene>
    <name evidence="11" type="ORF">JGI1_02162</name>
</gene>
<evidence type="ECO:0000256" key="3">
    <source>
        <dbReference type="ARBA" id="ARBA00022475"/>
    </source>
</evidence>
<protein>
    <submittedName>
        <fullName evidence="11">TRAP-type C4-dicarboxylate transport system, small permease component</fullName>
    </submittedName>
</protein>
<dbReference type="InterPro" id="IPR055348">
    <property type="entry name" value="DctQ"/>
</dbReference>
<dbReference type="GO" id="GO:0015740">
    <property type="term" value="P:C4-dicarboxylate transport"/>
    <property type="evidence" value="ECO:0007669"/>
    <property type="project" value="TreeGrafter"/>
</dbReference>
<keyword evidence="12" id="KW-1185">Reference proteome</keyword>
<feature type="domain" description="Tripartite ATP-independent periplasmic transporters DctQ component" evidence="10">
    <location>
        <begin position="26"/>
        <end position="153"/>
    </location>
</feature>
<feature type="transmembrane region" description="Helical" evidence="9">
    <location>
        <begin position="89"/>
        <end position="110"/>
    </location>
</feature>
<dbReference type="OrthoDB" id="5418442at2"/>
<keyword evidence="6 9" id="KW-1133">Transmembrane helix</keyword>
<comment type="subcellular location">
    <subcellularLocation>
        <location evidence="1">Cell inner membrane</location>
        <topology evidence="1">Multi-pass membrane protein</topology>
    </subcellularLocation>
</comment>
<dbReference type="EMBL" id="FAOO01000024">
    <property type="protein sequence ID" value="CUU08734.1"/>
    <property type="molecule type" value="Genomic_DNA"/>
</dbReference>
<feature type="transmembrane region" description="Helical" evidence="9">
    <location>
        <begin position="130"/>
        <end position="149"/>
    </location>
</feature>
<reference evidence="12" key="1">
    <citation type="submission" date="2015-11" db="EMBL/GenBank/DDBJ databases">
        <authorList>
            <person name="Varghese N."/>
        </authorList>
    </citation>
    <scope>NUCLEOTIDE SEQUENCE [LARGE SCALE GENOMIC DNA]</scope>
</reference>
<evidence type="ECO:0000256" key="2">
    <source>
        <dbReference type="ARBA" id="ARBA00022448"/>
    </source>
</evidence>
<evidence type="ECO:0000256" key="8">
    <source>
        <dbReference type="ARBA" id="ARBA00038436"/>
    </source>
</evidence>
<keyword evidence="4" id="KW-0997">Cell inner membrane</keyword>
<dbReference type="AlphaFoldDB" id="A0A0S4NC72"/>
<evidence type="ECO:0000313" key="11">
    <source>
        <dbReference type="EMBL" id="CUU08734.1"/>
    </source>
</evidence>
<evidence type="ECO:0000256" key="4">
    <source>
        <dbReference type="ARBA" id="ARBA00022519"/>
    </source>
</evidence>
<name>A0A0S4NC72_9BACT</name>
<dbReference type="Pfam" id="PF04290">
    <property type="entry name" value="DctQ"/>
    <property type="match status" value="1"/>
</dbReference>
<organism evidence="11 12">
    <name type="scientific">Candidatus Thermokryptus mobilis</name>
    <dbReference type="NCBI Taxonomy" id="1643428"/>
    <lineage>
        <taxon>Bacteria</taxon>
        <taxon>Pseudomonadati</taxon>
        <taxon>Candidatus Kryptoniota</taxon>
        <taxon>Candidatus Thermokryptus</taxon>
    </lineage>
</organism>
<evidence type="ECO:0000256" key="5">
    <source>
        <dbReference type="ARBA" id="ARBA00022692"/>
    </source>
</evidence>
<sequence>MKFINAIDGFIAKLENILIIILLSLMVIISFLQVILRNLFETGILWADPFLRYVVLWIAFIGASLATREDRHINIDVFARLLPPGLRKFSSAITNFFASVVCLLLLRASIDFVKMEIDFPSVVFLGLKNWMLELIIPIGFGLMSLRFLFRAVKVVFIKNIF</sequence>
<dbReference type="Proteomes" id="UP000320623">
    <property type="component" value="Unassembled WGS sequence"/>
</dbReference>
<evidence type="ECO:0000256" key="9">
    <source>
        <dbReference type="SAM" id="Phobius"/>
    </source>
</evidence>
<evidence type="ECO:0000256" key="7">
    <source>
        <dbReference type="ARBA" id="ARBA00023136"/>
    </source>
</evidence>
<evidence type="ECO:0000256" key="1">
    <source>
        <dbReference type="ARBA" id="ARBA00004429"/>
    </source>
</evidence>
<dbReference type="STRING" id="1643428.GCA_001442855_02116"/>
<dbReference type="RefSeq" id="WP_140945865.1">
    <property type="nucleotide sequence ID" value="NZ_FAOO01000024.1"/>
</dbReference>
<feature type="transmembrane region" description="Helical" evidence="9">
    <location>
        <begin position="50"/>
        <end position="68"/>
    </location>
</feature>
<evidence type="ECO:0000313" key="12">
    <source>
        <dbReference type="Proteomes" id="UP000320623"/>
    </source>
</evidence>
<accession>A0A0S4NC72</accession>
<feature type="transmembrane region" description="Helical" evidence="9">
    <location>
        <begin position="12"/>
        <end position="35"/>
    </location>
</feature>
<dbReference type="InterPro" id="IPR007387">
    <property type="entry name" value="TRAP_DctQ"/>
</dbReference>
<proteinExistence type="inferred from homology"/>
<dbReference type="GO" id="GO:0005886">
    <property type="term" value="C:plasma membrane"/>
    <property type="evidence" value="ECO:0007669"/>
    <property type="project" value="UniProtKB-SubCell"/>
</dbReference>
<dbReference type="PANTHER" id="PTHR35011">
    <property type="entry name" value="2,3-DIKETO-L-GULONATE TRAP TRANSPORTER SMALL PERMEASE PROTEIN YIAM"/>
    <property type="match status" value="1"/>
</dbReference>
<dbReference type="PANTHER" id="PTHR35011:SF2">
    <property type="entry name" value="2,3-DIKETO-L-GULONATE TRAP TRANSPORTER SMALL PERMEASE PROTEIN YIAM"/>
    <property type="match status" value="1"/>
</dbReference>